<dbReference type="SUPFAM" id="SSF48371">
    <property type="entry name" value="ARM repeat"/>
    <property type="match status" value="1"/>
</dbReference>
<dbReference type="Proteomes" id="UP000637383">
    <property type="component" value="Unassembled WGS sequence"/>
</dbReference>
<protein>
    <submittedName>
        <fullName evidence="6">HEAT repeat domain-containing protein</fullName>
    </submittedName>
</protein>
<keyword evidence="2" id="KW-0042">Antenna complex</keyword>
<dbReference type="InterPro" id="IPR011989">
    <property type="entry name" value="ARM-like"/>
</dbReference>
<dbReference type="InterPro" id="IPR004155">
    <property type="entry name" value="PBS_lyase_HEAT"/>
</dbReference>
<dbReference type="InterPro" id="IPR027417">
    <property type="entry name" value="P-loop_NTPase"/>
</dbReference>
<evidence type="ECO:0000256" key="4">
    <source>
        <dbReference type="ARBA" id="ARBA00023239"/>
    </source>
</evidence>
<keyword evidence="4" id="KW-0456">Lyase</keyword>
<keyword evidence="5" id="KW-0472">Membrane</keyword>
<dbReference type="InterPro" id="IPR000225">
    <property type="entry name" value="Armadillo"/>
</dbReference>
<gene>
    <name evidence="6" type="ORF">H6H03_25365</name>
</gene>
<dbReference type="Gene3D" id="3.40.50.300">
    <property type="entry name" value="P-loop containing nucleotide triphosphate hydrolases"/>
    <property type="match status" value="1"/>
</dbReference>
<keyword evidence="5" id="KW-1133">Transmembrane helix</keyword>
<proteinExistence type="inferred from homology"/>
<dbReference type="PANTHER" id="PTHR12697:SF5">
    <property type="entry name" value="DEOXYHYPUSINE HYDROXYLASE"/>
    <property type="match status" value="1"/>
</dbReference>
<sequence>MLTIPRSTSKLSLFFLFCFTLLLTLFLSLPWVNAKETPKPKPQDWQINGISAALDDGHDQVKQYALYKLVEYDLKDLKSVVKKPEDIADKAAKILKDEKVNAYVRSDAAKALGNLGDAAANYVPDIAKILKDEKVNAYVRSDAAVALGNLGDAAANYVPDIAKILKDEKVPASVRSGAAVALGNLGDAAANYVPDILNFLKDEKVDASVRFEGPAEALGNLGDAAAKYAPDILNFLKDQKVNPFVRSSAAKALNLGDAAANYVPDIAKILKDEKVPASVRSGAAVALGNLGDAAAKSVPDILNFLKDEKVDADVRSSAAEALGNLGDAATKYVPDILNFLKDQKVDANARSSAAVALGNLGDAATKYVPDIANILKDQKVDPFVRSSAAVALGNLGDAATKYVPDILNFLKDQKVDAYVRSIAAKALGNLGDAAANYVPDIANILKDEKVHPSLRSSAAKALGNLGDAAANYVPDIAKILKDEKVPASVRSGAAVALGNLGDAAAKSVPDILNFLKDEKVDADVRSSAAEALGNLGDAATKYVPDILNFLKDEKVDASVRGSAAVALGSLGDAAAKYVPDILNILKDEKVDAEVRSGAAVALGKIKQLKLEEVVIVLNYVYEPNQGIFGRDRGNFEFWRFWSYFLSGGTDEIKTLLTWLGRPERKAIPEQLTHDEGKKTLEVFLKAWEPSKDLDRLREDLAEQISIVAENKKVHWKWQDIGLLQSHYNNLKTSYPTKAYAVQSQISNLEGWQWFFKARNTIIAHIVFWLALIFAYPQFPQVQAIFFWNPWVRRILGVGYVGFLLTWFPPFRRKLFEPFKPSLLADAGLDNFHDQSYFPESKVKVPTSGDILPITAALPSIQGQIILEGDSGLGKSMFLRHLLKNSQRIVVYLPAQKCHKGVIEAIQDKLHGQAQDADFLKNLIYSGAIDICIDGLNEVTAETRAKICQFVESYFRGNIIMTTQPLEWTPPSTAKTYKLQPLEQQQIQEFLISRQPRLPKDAKIQGIDYEKACANYLTEVLKQQQAQEELDAVRRILSNPMDLTVVALMLSQGKHPNLFRLQEQQYNLMAAEYLKEWNQEFPLKKFSAAVYEMRVQDKQALPADEFHQVVMSLSDEKYKMVVSRQWQDEKGEAKKEWYFRHDKIMDFFLVQNFLGDSDAAEGLLVDRMGDPRFRGVYFLLATLLPLDAAKELREKLIQYAADTKDNTVSNTFVQLLRTR</sequence>
<evidence type="ECO:0000313" key="7">
    <source>
        <dbReference type="Proteomes" id="UP000637383"/>
    </source>
</evidence>
<feature type="transmembrane region" description="Helical" evidence="5">
    <location>
        <begin position="790"/>
        <end position="807"/>
    </location>
</feature>
<dbReference type="RefSeq" id="WP_190957771.1">
    <property type="nucleotide sequence ID" value="NZ_JACJTU010000028.1"/>
</dbReference>
<evidence type="ECO:0000313" key="6">
    <source>
        <dbReference type="EMBL" id="MBD2737174.1"/>
    </source>
</evidence>
<keyword evidence="5" id="KW-0812">Transmembrane</keyword>
<evidence type="ECO:0000256" key="3">
    <source>
        <dbReference type="ARBA" id="ARBA00022738"/>
    </source>
</evidence>
<reference evidence="6 7" key="1">
    <citation type="journal article" date="2020" name="ISME J.">
        <title>Comparative genomics reveals insights into cyanobacterial evolution and habitat adaptation.</title>
        <authorList>
            <person name="Chen M.Y."/>
            <person name="Teng W.K."/>
            <person name="Zhao L."/>
            <person name="Hu C.X."/>
            <person name="Zhou Y.K."/>
            <person name="Han B.P."/>
            <person name="Song L.R."/>
            <person name="Shu W.S."/>
        </authorList>
    </citation>
    <scope>NUCLEOTIDE SEQUENCE [LARGE SCALE GENOMIC DNA]</scope>
    <source>
        <strain evidence="6 7">FACHB-159</strain>
    </source>
</reference>
<dbReference type="SMART" id="SM00567">
    <property type="entry name" value="EZ_HEAT"/>
    <property type="match status" value="14"/>
</dbReference>
<comment type="similarity">
    <text evidence="1">Belongs to the CpcE/RpcE/PecE family.</text>
</comment>
<keyword evidence="3" id="KW-0605">Phycobilisome</keyword>
<dbReference type="SUPFAM" id="SSF52540">
    <property type="entry name" value="P-loop containing nucleoside triphosphate hydrolases"/>
    <property type="match status" value="1"/>
</dbReference>
<dbReference type="InterPro" id="IPR016024">
    <property type="entry name" value="ARM-type_fold"/>
</dbReference>
<evidence type="ECO:0000256" key="1">
    <source>
        <dbReference type="ARBA" id="ARBA00009299"/>
    </source>
</evidence>
<evidence type="ECO:0000256" key="2">
    <source>
        <dbReference type="ARBA" id="ARBA00022549"/>
    </source>
</evidence>
<organism evidence="6 7">
    <name type="scientific">Nostoc paludosum FACHB-159</name>
    <dbReference type="NCBI Taxonomy" id="2692908"/>
    <lineage>
        <taxon>Bacteria</taxon>
        <taxon>Bacillati</taxon>
        <taxon>Cyanobacteriota</taxon>
        <taxon>Cyanophyceae</taxon>
        <taxon>Nostocales</taxon>
        <taxon>Nostocaceae</taxon>
        <taxon>Nostoc</taxon>
    </lineage>
</organism>
<dbReference type="PROSITE" id="PS50176">
    <property type="entry name" value="ARM_REPEAT"/>
    <property type="match status" value="2"/>
</dbReference>
<dbReference type="Gene3D" id="1.25.10.10">
    <property type="entry name" value="Leucine-rich Repeat Variant"/>
    <property type="match status" value="4"/>
</dbReference>
<name>A0ABR8KEA6_9NOSO</name>
<dbReference type="Pfam" id="PF03130">
    <property type="entry name" value="HEAT_PBS"/>
    <property type="match status" value="2"/>
</dbReference>
<dbReference type="PANTHER" id="PTHR12697">
    <property type="entry name" value="PBS LYASE HEAT-LIKE PROTEIN"/>
    <property type="match status" value="1"/>
</dbReference>
<dbReference type="Pfam" id="PF13646">
    <property type="entry name" value="HEAT_2"/>
    <property type="match status" value="2"/>
</dbReference>
<evidence type="ECO:0000256" key="5">
    <source>
        <dbReference type="SAM" id="Phobius"/>
    </source>
</evidence>
<keyword evidence="7" id="KW-1185">Reference proteome</keyword>
<feature type="transmembrane region" description="Helical" evidence="5">
    <location>
        <begin position="761"/>
        <end position="778"/>
    </location>
</feature>
<dbReference type="EMBL" id="JACJTU010000028">
    <property type="protein sequence ID" value="MBD2737174.1"/>
    <property type="molecule type" value="Genomic_DNA"/>
</dbReference>
<comment type="caution">
    <text evidence="6">The sequence shown here is derived from an EMBL/GenBank/DDBJ whole genome shotgun (WGS) entry which is preliminary data.</text>
</comment>
<accession>A0ABR8KEA6</accession>